<accession>A0A1M5A2L2</accession>
<dbReference type="EMBL" id="FQUE01000004">
    <property type="protein sequence ID" value="SHF24347.1"/>
    <property type="molecule type" value="Genomic_DNA"/>
</dbReference>
<organism evidence="2 3">
    <name type="scientific">Loktanella atrilutea</name>
    <dbReference type="NCBI Taxonomy" id="366533"/>
    <lineage>
        <taxon>Bacteria</taxon>
        <taxon>Pseudomonadati</taxon>
        <taxon>Pseudomonadota</taxon>
        <taxon>Alphaproteobacteria</taxon>
        <taxon>Rhodobacterales</taxon>
        <taxon>Roseobacteraceae</taxon>
        <taxon>Loktanella</taxon>
    </lineage>
</organism>
<dbReference type="RefSeq" id="WP_072857252.1">
    <property type="nucleotide sequence ID" value="NZ_FQUE01000004.1"/>
</dbReference>
<dbReference type="CDD" id="cd00093">
    <property type="entry name" value="HTH_XRE"/>
    <property type="match status" value="1"/>
</dbReference>
<dbReference type="SMART" id="SM00530">
    <property type="entry name" value="HTH_XRE"/>
    <property type="match status" value="1"/>
</dbReference>
<reference evidence="3" key="1">
    <citation type="submission" date="2016-11" db="EMBL/GenBank/DDBJ databases">
        <authorList>
            <person name="Varghese N."/>
            <person name="Submissions S."/>
        </authorList>
    </citation>
    <scope>NUCLEOTIDE SEQUENCE [LARGE SCALE GENOMIC DNA]</scope>
    <source>
        <strain evidence="3">DSM 29326</strain>
    </source>
</reference>
<dbReference type="OrthoDB" id="5659783at2"/>
<dbReference type="AlphaFoldDB" id="A0A1M5A2L2"/>
<dbReference type="Pfam" id="PF01381">
    <property type="entry name" value="HTH_3"/>
    <property type="match status" value="1"/>
</dbReference>
<dbReference type="InterPro" id="IPR010982">
    <property type="entry name" value="Lambda_DNA-bd_dom_sf"/>
</dbReference>
<name>A0A1M5A2L2_LOKAT</name>
<protein>
    <submittedName>
        <fullName evidence="2">Transcriptional regulator, contains XRE-family HTH domain</fullName>
    </submittedName>
</protein>
<dbReference type="PROSITE" id="PS50943">
    <property type="entry name" value="HTH_CROC1"/>
    <property type="match status" value="1"/>
</dbReference>
<dbReference type="SUPFAM" id="SSF47413">
    <property type="entry name" value="lambda repressor-like DNA-binding domains"/>
    <property type="match status" value="1"/>
</dbReference>
<keyword evidence="3" id="KW-1185">Reference proteome</keyword>
<evidence type="ECO:0000259" key="1">
    <source>
        <dbReference type="PROSITE" id="PS50943"/>
    </source>
</evidence>
<gene>
    <name evidence="2" type="ORF">SAMN05444339_104218</name>
</gene>
<dbReference type="InterPro" id="IPR001387">
    <property type="entry name" value="Cro/C1-type_HTH"/>
</dbReference>
<dbReference type="STRING" id="366533.SAMN05444339_104218"/>
<evidence type="ECO:0000313" key="2">
    <source>
        <dbReference type="EMBL" id="SHF24347.1"/>
    </source>
</evidence>
<proteinExistence type="predicted"/>
<sequence length="129" mass="14107">MPDSDWYSDDAATFGDRLTAAREAAGLDVDGLATRLGVKVETLTAWEEDVKEPRANRLQMLAGMLGVSLTWLMTGRGDGLPPPSEEETPDADTLTLLADLRELRLSIAASADRLARLEKRLRASLKDPR</sequence>
<dbReference type="Proteomes" id="UP000183987">
    <property type="component" value="Unassembled WGS sequence"/>
</dbReference>
<dbReference type="GO" id="GO:0003677">
    <property type="term" value="F:DNA binding"/>
    <property type="evidence" value="ECO:0007669"/>
    <property type="project" value="InterPro"/>
</dbReference>
<dbReference type="Gene3D" id="1.10.260.40">
    <property type="entry name" value="lambda repressor-like DNA-binding domains"/>
    <property type="match status" value="1"/>
</dbReference>
<evidence type="ECO:0000313" key="3">
    <source>
        <dbReference type="Proteomes" id="UP000183987"/>
    </source>
</evidence>
<feature type="domain" description="HTH cro/C1-type" evidence="1">
    <location>
        <begin position="18"/>
        <end position="72"/>
    </location>
</feature>